<dbReference type="Proteomes" id="UP000230390">
    <property type="component" value="Unassembled WGS sequence"/>
</dbReference>
<evidence type="ECO:0000256" key="13">
    <source>
        <dbReference type="ARBA" id="ARBA00023211"/>
    </source>
</evidence>
<dbReference type="InterPro" id="IPR036397">
    <property type="entry name" value="RNaseH_sf"/>
</dbReference>
<reference evidence="18 19" key="1">
    <citation type="submission" date="2017-10" db="EMBL/GenBank/DDBJ databases">
        <title>Massilia psychrophilum sp. nov., a novel purple-pigmented bacterium isolated from Tianshan glacier, Xinjiang Municipality, China.</title>
        <authorList>
            <person name="Wang H."/>
        </authorList>
    </citation>
    <scope>NUCLEOTIDE SEQUENCE [LARGE SCALE GENOMIC DNA]</scope>
    <source>
        <strain evidence="18 19">JCM 30074</strain>
    </source>
</reference>
<dbReference type="GO" id="GO:0030145">
    <property type="term" value="F:manganese ion binding"/>
    <property type="evidence" value="ECO:0007669"/>
    <property type="project" value="UniProtKB-UniRule"/>
</dbReference>
<evidence type="ECO:0000256" key="15">
    <source>
        <dbReference type="PROSITE-ProRule" id="PRU01319"/>
    </source>
</evidence>
<dbReference type="GO" id="GO:0004523">
    <property type="term" value="F:RNA-DNA hybrid ribonuclease activity"/>
    <property type="evidence" value="ECO:0007669"/>
    <property type="project" value="UniProtKB-UniRule"/>
</dbReference>
<dbReference type="SUPFAM" id="SSF53098">
    <property type="entry name" value="Ribonuclease H-like"/>
    <property type="match status" value="1"/>
</dbReference>
<sequence length="226" mass="25175">MTKKKINFYPGLKKSQYPFTADDIVCGVDEAGRGPLAGPVFAAAVILDPRRPIDGLRDSKKLTAERRDELAPQIKQYALAWAIAECSHEEIDAINILQATMLAMRRAVEALHMLPTIALIDGNRSPVMSVRCHPIIEGDDKVHSISAASILAKTARDAALVTLHQQYPQYGFDQHKGYSTRMHMERLREHGACPVHRRSFAPVRLVLAGEINLDTLPLDFDLEDEQ</sequence>
<comment type="catalytic activity">
    <reaction evidence="1 14 15 16">
        <text>Endonucleolytic cleavage to 5'-phosphomonoester.</text>
        <dbReference type="EC" id="3.1.26.4"/>
    </reaction>
</comment>
<feature type="binding site" evidence="14 15">
    <location>
        <position position="30"/>
    </location>
    <ligand>
        <name>a divalent metal cation</name>
        <dbReference type="ChEBI" id="CHEBI:60240"/>
    </ligand>
</feature>
<dbReference type="AlphaFoldDB" id="A0A2G8TIL4"/>
<evidence type="ECO:0000256" key="7">
    <source>
        <dbReference type="ARBA" id="ARBA00019179"/>
    </source>
</evidence>
<evidence type="ECO:0000256" key="8">
    <source>
        <dbReference type="ARBA" id="ARBA00022490"/>
    </source>
</evidence>
<dbReference type="InterPro" id="IPR001352">
    <property type="entry name" value="RNase_HII/HIII"/>
</dbReference>
<dbReference type="OrthoDB" id="9803420at2"/>
<dbReference type="EMBL" id="PDOC01000003">
    <property type="protein sequence ID" value="PIL45885.1"/>
    <property type="molecule type" value="Genomic_DNA"/>
</dbReference>
<evidence type="ECO:0000256" key="5">
    <source>
        <dbReference type="ARBA" id="ARBA00007383"/>
    </source>
</evidence>
<keyword evidence="12 14" id="KW-0378">Hydrolase</keyword>
<evidence type="ECO:0000256" key="14">
    <source>
        <dbReference type="HAMAP-Rule" id="MF_00052"/>
    </source>
</evidence>
<evidence type="ECO:0000313" key="18">
    <source>
        <dbReference type="EMBL" id="PIL45885.1"/>
    </source>
</evidence>
<dbReference type="GO" id="GO:0032299">
    <property type="term" value="C:ribonuclease H2 complex"/>
    <property type="evidence" value="ECO:0007669"/>
    <property type="project" value="TreeGrafter"/>
</dbReference>
<accession>A0A2G8TIL4</accession>
<comment type="function">
    <text evidence="3 14 16">Endonuclease that specifically degrades the RNA of RNA-DNA hybrids.</text>
</comment>
<evidence type="ECO:0000256" key="1">
    <source>
        <dbReference type="ARBA" id="ARBA00000077"/>
    </source>
</evidence>
<comment type="similarity">
    <text evidence="5 14 16">Belongs to the RNase HII family.</text>
</comment>
<comment type="cofactor">
    <cofactor evidence="2">
        <name>Mg(2+)</name>
        <dbReference type="ChEBI" id="CHEBI:18420"/>
    </cofactor>
</comment>
<dbReference type="GO" id="GO:0043137">
    <property type="term" value="P:DNA replication, removal of RNA primer"/>
    <property type="evidence" value="ECO:0007669"/>
    <property type="project" value="TreeGrafter"/>
</dbReference>
<evidence type="ECO:0000256" key="6">
    <source>
        <dbReference type="ARBA" id="ARBA00012180"/>
    </source>
</evidence>
<dbReference type="InterPro" id="IPR022898">
    <property type="entry name" value="RNase_HII"/>
</dbReference>
<dbReference type="RefSeq" id="WP_099787795.1">
    <property type="nucleotide sequence ID" value="NZ_JBHLYV010000029.1"/>
</dbReference>
<keyword evidence="9 14" id="KW-0540">Nuclease</keyword>
<name>A0A2G8TIL4_9BURK</name>
<comment type="subcellular location">
    <subcellularLocation>
        <location evidence="4 14">Cytoplasm</location>
    </subcellularLocation>
</comment>
<dbReference type="FunFam" id="3.30.420.10:FF:000006">
    <property type="entry name" value="Ribonuclease HII"/>
    <property type="match status" value="1"/>
</dbReference>
<dbReference type="InterPro" id="IPR024567">
    <property type="entry name" value="RNase_HII/HIII_dom"/>
</dbReference>
<dbReference type="HAMAP" id="MF_00052_B">
    <property type="entry name" value="RNase_HII_B"/>
    <property type="match status" value="1"/>
</dbReference>
<dbReference type="NCBIfam" id="NF000596">
    <property type="entry name" value="PRK00015.1-4"/>
    <property type="match status" value="1"/>
</dbReference>
<evidence type="ECO:0000256" key="2">
    <source>
        <dbReference type="ARBA" id="ARBA00001946"/>
    </source>
</evidence>
<keyword evidence="13 14" id="KW-0464">Manganese</keyword>
<organism evidence="18 19">
    <name type="scientific">Massilia eurypsychrophila</name>
    <dbReference type="NCBI Taxonomy" id="1485217"/>
    <lineage>
        <taxon>Bacteria</taxon>
        <taxon>Pseudomonadati</taxon>
        <taxon>Pseudomonadota</taxon>
        <taxon>Betaproteobacteria</taxon>
        <taxon>Burkholderiales</taxon>
        <taxon>Oxalobacteraceae</taxon>
        <taxon>Telluria group</taxon>
        <taxon>Massilia</taxon>
    </lineage>
</organism>
<evidence type="ECO:0000256" key="11">
    <source>
        <dbReference type="ARBA" id="ARBA00022759"/>
    </source>
</evidence>
<comment type="cofactor">
    <cofactor evidence="14 15">
        <name>Mn(2+)</name>
        <dbReference type="ChEBI" id="CHEBI:29035"/>
    </cofactor>
    <cofactor evidence="14 15">
        <name>Mg(2+)</name>
        <dbReference type="ChEBI" id="CHEBI:18420"/>
    </cofactor>
    <text evidence="14 15">Manganese or magnesium. Binds 1 divalent metal ion per monomer in the absence of substrate. May bind a second metal ion after substrate binding.</text>
</comment>
<evidence type="ECO:0000313" key="19">
    <source>
        <dbReference type="Proteomes" id="UP000230390"/>
    </source>
</evidence>
<dbReference type="PANTHER" id="PTHR10954">
    <property type="entry name" value="RIBONUCLEASE H2 SUBUNIT A"/>
    <property type="match status" value="1"/>
</dbReference>
<dbReference type="Pfam" id="PF01351">
    <property type="entry name" value="RNase_HII"/>
    <property type="match status" value="1"/>
</dbReference>
<gene>
    <name evidence="14" type="primary">rnhB</name>
    <name evidence="18" type="ORF">CR105_07455</name>
</gene>
<keyword evidence="10 14" id="KW-0479">Metal-binding</keyword>
<evidence type="ECO:0000256" key="16">
    <source>
        <dbReference type="RuleBase" id="RU003515"/>
    </source>
</evidence>
<protein>
    <recommendedName>
        <fullName evidence="7 14">Ribonuclease HII</fullName>
        <shortName evidence="14">RNase HII</shortName>
        <ecNumber evidence="6 14">3.1.26.4</ecNumber>
    </recommendedName>
</protein>
<dbReference type="CDD" id="cd07182">
    <property type="entry name" value="RNase_HII_bacteria_HII_like"/>
    <property type="match status" value="1"/>
</dbReference>
<keyword evidence="8 14" id="KW-0963">Cytoplasm</keyword>
<dbReference type="PROSITE" id="PS51975">
    <property type="entry name" value="RNASE_H_2"/>
    <property type="match status" value="1"/>
</dbReference>
<feature type="binding site" evidence="14 15">
    <location>
        <position position="29"/>
    </location>
    <ligand>
        <name>a divalent metal cation</name>
        <dbReference type="ChEBI" id="CHEBI:60240"/>
    </ligand>
</feature>
<evidence type="ECO:0000256" key="12">
    <source>
        <dbReference type="ARBA" id="ARBA00022801"/>
    </source>
</evidence>
<dbReference type="InterPro" id="IPR012337">
    <property type="entry name" value="RNaseH-like_sf"/>
</dbReference>
<keyword evidence="11 14" id="KW-0255">Endonuclease</keyword>
<dbReference type="GO" id="GO:0006298">
    <property type="term" value="P:mismatch repair"/>
    <property type="evidence" value="ECO:0007669"/>
    <property type="project" value="TreeGrafter"/>
</dbReference>
<evidence type="ECO:0000256" key="9">
    <source>
        <dbReference type="ARBA" id="ARBA00022722"/>
    </source>
</evidence>
<dbReference type="GO" id="GO:0003723">
    <property type="term" value="F:RNA binding"/>
    <property type="evidence" value="ECO:0007669"/>
    <property type="project" value="UniProtKB-UniRule"/>
</dbReference>
<feature type="binding site" evidence="14 15">
    <location>
        <position position="121"/>
    </location>
    <ligand>
        <name>a divalent metal cation</name>
        <dbReference type="ChEBI" id="CHEBI:60240"/>
    </ligand>
</feature>
<dbReference type="GO" id="GO:0005737">
    <property type="term" value="C:cytoplasm"/>
    <property type="evidence" value="ECO:0007669"/>
    <property type="project" value="UniProtKB-SubCell"/>
</dbReference>
<dbReference type="EC" id="3.1.26.4" evidence="6 14"/>
<feature type="domain" description="RNase H type-2" evidence="17">
    <location>
        <begin position="23"/>
        <end position="212"/>
    </location>
</feature>
<comment type="caution">
    <text evidence="18">The sequence shown here is derived from an EMBL/GenBank/DDBJ whole genome shotgun (WGS) entry which is preliminary data.</text>
</comment>
<evidence type="ECO:0000259" key="17">
    <source>
        <dbReference type="PROSITE" id="PS51975"/>
    </source>
</evidence>
<evidence type="ECO:0000256" key="10">
    <source>
        <dbReference type="ARBA" id="ARBA00022723"/>
    </source>
</evidence>
<keyword evidence="19" id="KW-1185">Reference proteome</keyword>
<proteinExistence type="inferred from homology"/>
<evidence type="ECO:0000256" key="4">
    <source>
        <dbReference type="ARBA" id="ARBA00004496"/>
    </source>
</evidence>
<dbReference type="PANTHER" id="PTHR10954:SF18">
    <property type="entry name" value="RIBONUCLEASE HII"/>
    <property type="match status" value="1"/>
</dbReference>
<dbReference type="Gene3D" id="3.30.420.10">
    <property type="entry name" value="Ribonuclease H-like superfamily/Ribonuclease H"/>
    <property type="match status" value="1"/>
</dbReference>
<dbReference type="NCBIfam" id="NF000595">
    <property type="entry name" value="PRK00015.1-3"/>
    <property type="match status" value="1"/>
</dbReference>
<evidence type="ECO:0000256" key="3">
    <source>
        <dbReference type="ARBA" id="ARBA00004065"/>
    </source>
</evidence>